<sequence>MNEDRGHLDPAHQALREMLGALVLGHLTSAETDRVQAHLDGCAACRAELEEITPLAGLLGAVDPASFETPPTPPPGLGDAIRRQVAAERVARDDDELGARRDAARRARGRRTRLVAAAAVLAVVGVGAGLGLGRATAPSPPTVPMEQIRLAAAPGSGVTVDSAGLVNHTWGTELRIVGEGFHAGEVFHAEFRTADGELVPAGEFLGVGAATMTCNLQSAALRDAVTEVVILDEDGSAVASSAL</sequence>
<keyword evidence="2" id="KW-0804">Transcription</keyword>
<dbReference type="Proteomes" id="UP000523955">
    <property type="component" value="Unassembled WGS sequence"/>
</dbReference>
<dbReference type="RefSeq" id="WP_185252211.1">
    <property type="nucleotide sequence ID" value="NZ_JACKXE010000001.1"/>
</dbReference>
<dbReference type="Gene3D" id="1.10.10.1320">
    <property type="entry name" value="Anti-sigma factor, zinc-finger domain"/>
    <property type="match status" value="1"/>
</dbReference>
<evidence type="ECO:0000313" key="6">
    <source>
        <dbReference type="Proteomes" id="UP000523955"/>
    </source>
</evidence>
<accession>A0A7X0V9T3</accession>
<evidence type="ECO:0000256" key="1">
    <source>
        <dbReference type="ARBA" id="ARBA00023015"/>
    </source>
</evidence>
<evidence type="ECO:0000313" key="5">
    <source>
        <dbReference type="EMBL" id="MBB6626999.1"/>
    </source>
</evidence>
<reference evidence="5 6" key="1">
    <citation type="submission" date="2020-08" db="EMBL/GenBank/DDBJ databases">
        <authorList>
            <person name="Seo M.-J."/>
        </authorList>
    </citation>
    <scope>NUCLEOTIDE SEQUENCE [LARGE SCALE GENOMIC DNA]</scope>
    <source>
        <strain evidence="5 6">KIGAM211</strain>
    </source>
</reference>
<organism evidence="5 6">
    <name type="scientific">Nocardioides luti</name>
    <dbReference type="NCBI Taxonomy" id="2761101"/>
    <lineage>
        <taxon>Bacteria</taxon>
        <taxon>Bacillati</taxon>
        <taxon>Actinomycetota</taxon>
        <taxon>Actinomycetes</taxon>
        <taxon>Propionibacteriales</taxon>
        <taxon>Nocardioidaceae</taxon>
        <taxon>Nocardioides</taxon>
    </lineage>
</organism>
<evidence type="ECO:0000256" key="2">
    <source>
        <dbReference type="ARBA" id="ARBA00023163"/>
    </source>
</evidence>
<comment type="caution">
    <text evidence="5">The sequence shown here is derived from an EMBL/GenBank/DDBJ whole genome shotgun (WGS) entry which is preliminary data.</text>
</comment>
<evidence type="ECO:0000259" key="4">
    <source>
        <dbReference type="Pfam" id="PF13490"/>
    </source>
</evidence>
<feature type="domain" description="Putative zinc-finger" evidence="4">
    <location>
        <begin position="15"/>
        <end position="46"/>
    </location>
</feature>
<keyword evidence="1" id="KW-0805">Transcription regulation</keyword>
<feature type="transmembrane region" description="Helical" evidence="3">
    <location>
        <begin position="114"/>
        <end position="133"/>
    </location>
</feature>
<dbReference type="AlphaFoldDB" id="A0A7X0V9T3"/>
<proteinExistence type="predicted"/>
<dbReference type="Pfam" id="PF13490">
    <property type="entry name" value="zf-HC2"/>
    <property type="match status" value="1"/>
</dbReference>
<name>A0A7X0V9T3_9ACTN</name>
<keyword evidence="3" id="KW-1133">Transmembrane helix</keyword>
<evidence type="ECO:0000256" key="3">
    <source>
        <dbReference type="SAM" id="Phobius"/>
    </source>
</evidence>
<protein>
    <submittedName>
        <fullName evidence="5">Zf-HC2 domain-containing protein</fullName>
    </submittedName>
</protein>
<keyword evidence="3" id="KW-0812">Transmembrane</keyword>
<keyword evidence="6" id="KW-1185">Reference proteome</keyword>
<keyword evidence="3" id="KW-0472">Membrane</keyword>
<dbReference type="InterPro" id="IPR027383">
    <property type="entry name" value="Znf_put"/>
</dbReference>
<dbReference type="InterPro" id="IPR041916">
    <property type="entry name" value="Anti_sigma_zinc_sf"/>
</dbReference>
<dbReference type="EMBL" id="JACKXE010000001">
    <property type="protein sequence ID" value="MBB6626999.1"/>
    <property type="molecule type" value="Genomic_DNA"/>
</dbReference>
<gene>
    <name evidence="5" type="ORF">H5V45_06655</name>
</gene>